<feature type="transmembrane region" description="Helical" evidence="4">
    <location>
        <begin position="285"/>
        <end position="305"/>
    </location>
</feature>
<evidence type="ECO:0000256" key="4">
    <source>
        <dbReference type="SAM" id="Phobius"/>
    </source>
</evidence>
<keyword evidence="7" id="KW-1185">Reference proteome</keyword>
<evidence type="ECO:0000256" key="3">
    <source>
        <dbReference type="ARBA" id="ARBA00022679"/>
    </source>
</evidence>
<feature type="transmembrane region" description="Helical" evidence="4">
    <location>
        <begin position="312"/>
        <end position="331"/>
    </location>
</feature>
<dbReference type="InterPro" id="IPR029044">
    <property type="entry name" value="Nucleotide-diphossugar_trans"/>
</dbReference>
<dbReference type="EMBL" id="PTJE01000001">
    <property type="protein sequence ID" value="PPK96289.1"/>
    <property type="molecule type" value="Genomic_DNA"/>
</dbReference>
<keyword evidence="4" id="KW-0812">Transmembrane</keyword>
<feature type="transmembrane region" description="Helical" evidence="4">
    <location>
        <begin position="343"/>
        <end position="363"/>
    </location>
</feature>
<organism evidence="6 7">
    <name type="scientific">Nonlabens xylanidelens</name>
    <dbReference type="NCBI Taxonomy" id="191564"/>
    <lineage>
        <taxon>Bacteria</taxon>
        <taxon>Pseudomonadati</taxon>
        <taxon>Bacteroidota</taxon>
        <taxon>Flavobacteriia</taxon>
        <taxon>Flavobacteriales</taxon>
        <taxon>Flavobacteriaceae</taxon>
        <taxon>Nonlabens</taxon>
    </lineage>
</organism>
<keyword evidence="4" id="KW-1133">Transmembrane helix</keyword>
<comment type="similarity">
    <text evidence="1">Belongs to the glycosyltransferase 2 family.</text>
</comment>
<dbReference type="GO" id="GO:0016757">
    <property type="term" value="F:glycosyltransferase activity"/>
    <property type="evidence" value="ECO:0007669"/>
    <property type="project" value="UniProtKB-KW"/>
</dbReference>
<dbReference type="SUPFAM" id="SSF53448">
    <property type="entry name" value="Nucleotide-diphospho-sugar transferases"/>
    <property type="match status" value="1"/>
</dbReference>
<dbReference type="OrthoDB" id="9805625at2"/>
<evidence type="ECO:0000313" key="7">
    <source>
        <dbReference type="Proteomes" id="UP000239002"/>
    </source>
</evidence>
<evidence type="ECO:0000313" key="6">
    <source>
        <dbReference type="EMBL" id="PPK96289.1"/>
    </source>
</evidence>
<protein>
    <submittedName>
        <fullName evidence="6">Cellulose synthase/poly-beta-1,6-N-acetylglucosamine synthase-like glycosyltransferase</fullName>
    </submittedName>
</protein>
<dbReference type="Pfam" id="PF00535">
    <property type="entry name" value="Glycos_transf_2"/>
    <property type="match status" value="1"/>
</dbReference>
<keyword evidence="2" id="KW-0328">Glycosyltransferase</keyword>
<feature type="domain" description="Glycosyltransferase 2-like" evidence="5">
    <location>
        <begin position="41"/>
        <end position="210"/>
    </location>
</feature>
<evidence type="ECO:0000256" key="1">
    <source>
        <dbReference type="ARBA" id="ARBA00006739"/>
    </source>
</evidence>
<dbReference type="AlphaFoldDB" id="A0A2S6IPX8"/>
<name>A0A2S6IPX8_9FLAO</name>
<comment type="caution">
    <text evidence="6">The sequence shown here is derived from an EMBL/GenBank/DDBJ whole genome shotgun (WGS) entry which is preliminary data.</text>
</comment>
<dbReference type="Gene3D" id="3.90.550.10">
    <property type="entry name" value="Spore Coat Polysaccharide Biosynthesis Protein SpsA, Chain A"/>
    <property type="match status" value="1"/>
</dbReference>
<reference evidence="6 7" key="1">
    <citation type="submission" date="2018-02" db="EMBL/GenBank/DDBJ databases">
        <title>Genomic Encyclopedia of Archaeal and Bacterial Type Strains, Phase II (KMG-II): from individual species to whole genera.</title>
        <authorList>
            <person name="Goeker M."/>
        </authorList>
    </citation>
    <scope>NUCLEOTIDE SEQUENCE [LARGE SCALE GENOMIC DNA]</scope>
    <source>
        <strain evidence="6 7">DSM 16809</strain>
    </source>
</reference>
<evidence type="ECO:0000256" key="2">
    <source>
        <dbReference type="ARBA" id="ARBA00022676"/>
    </source>
</evidence>
<evidence type="ECO:0000259" key="5">
    <source>
        <dbReference type="Pfam" id="PF00535"/>
    </source>
</evidence>
<dbReference type="Proteomes" id="UP000239002">
    <property type="component" value="Unassembled WGS sequence"/>
</dbReference>
<gene>
    <name evidence="6" type="ORF">LY01_00105</name>
</gene>
<dbReference type="PANTHER" id="PTHR43630:SF1">
    <property type="entry name" value="POLY-BETA-1,6-N-ACETYL-D-GLUCOSAMINE SYNTHASE"/>
    <property type="match status" value="1"/>
</dbReference>
<dbReference type="InterPro" id="IPR001173">
    <property type="entry name" value="Glyco_trans_2-like"/>
</dbReference>
<dbReference type="PANTHER" id="PTHR43630">
    <property type="entry name" value="POLY-BETA-1,6-N-ACETYL-D-GLUCOSAMINE SYNTHASE"/>
    <property type="match status" value="1"/>
</dbReference>
<proteinExistence type="inferred from homology"/>
<sequence>MIWLFSTVMIGYVLIILLLSKEGLTYPETKAITDGTPLPFTVIINYRNEENNLPALLESIRNQEYDYSLLQWIFINDSSTDQSIHILNSFKNNHPKLTILLLERIPKSASAKKDGITQAIKQAKNKHIITTDADCILPSRWISSYNAKYQQHKNAHFIAAPVQIQEGHNLLSSLQHQEMIALQLVTIGGFAFDKPFMCNGANMSFTKKAFNDVNGYHGNDHISSGDDIFLLEKLASKDVTKCHYLKSKNATVNTQPKNNLIDIIAQRARWAQKGSETKSLLNKLVSFQVLTMSLLFISSPILWHFSLISSKTFLALVLTKAFTDFITLSIGDQIFKNVKWKVAIINFTIYPFIVILIALKSLLKPKWQGRKVNSLENPQE</sequence>
<keyword evidence="4" id="KW-0472">Membrane</keyword>
<accession>A0A2S6IPX8</accession>
<keyword evidence="3 6" id="KW-0808">Transferase</keyword>
<dbReference type="RefSeq" id="WP_104513863.1">
    <property type="nucleotide sequence ID" value="NZ_MQVW01000022.1"/>
</dbReference>